<name>A0A0F9CRN7_9ZZZZ</name>
<sequence length="38" mass="4625">TILLKLITNQDRKNHELYKEHRCNKIKILKFCKELNAD</sequence>
<organism evidence="1">
    <name type="scientific">marine sediment metagenome</name>
    <dbReference type="NCBI Taxonomy" id="412755"/>
    <lineage>
        <taxon>unclassified sequences</taxon>
        <taxon>metagenomes</taxon>
        <taxon>ecological metagenomes</taxon>
    </lineage>
</organism>
<gene>
    <name evidence="1" type="ORF">LCGC14_2577400</name>
</gene>
<feature type="non-terminal residue" evidence="1">
    <location>
        <position position="1"/>
    </location>
</feature>
<dbReference type="AlphaFoldDB" id="A0A0F9CRN7"/>
<evidence type="ECO:0000313" key="1">
    <source>
        <dbReference type="EMBL" id="KKL08286.1"/>
    </source>
</evidence>
<dbReference type="EMBL" id="LAZR01042941">
    <property type="protein sequence ID" value="KKL08286.1"/>
    <property type="molecule type" value="Genomic_DNA"/>
</dbReference>
<reference evidence="1" key="1">
    <citation type="journal article" date="2015" name="Nature">
        <title>Complex archaea that bridge the gap between prokaryotes and eukaryotes.</title>
        <authorList>
            <person name="Spang A."/>
            <person name="Saw J.H."/>
            <person name="Jorgensen S.L."/>
            <person name="Zaremba-Niedzwiedzka K."/>
            <person name="Martijn J."/>
            <person name="Lind A.E."/>
            <person name="van Eijk R."/>
            <person name="Schleper C."/>
            <person name="Guy L."/>
            <person name="Ettema T.J."/>
        </authorList>
    </citation>
    <scope>NUCLEOTIDE SEQUENCE</scope>
</reference>
<proteinExistence type="predicted"/>
<protein>
    <submittedName>
        <fullName evidence="1">Uncharacterized protein</fullName>
    </submittedName>
</protein>
<accession>A0A0F9CRN7</accession>
<comment type="caution">
    <text evidence="1">The sequence shown here is derived from an EMBL/GenBank/DDBJ whole genome shotgun (WGS) entry which is preliminary data.</text>
</comment>